<proteinExistence type="predicted"/>
<organism evidence="2">
    <name type="scientific">marine sediment metagenome</name>
    <dbReference type="NCBI Taxonomy" id="412755"/>
    <lineage>
        <taxon>unclassified sequences</taxon>
        <taxon>metagenomes</taxon>
        <taxon>ecological metagenomes</taxon>
    </lineage>
</organism>
<feature type="non-terminal residue" evidence="2">
    <location>
        <position position="132"/>
    </location>
</feature>
<keyword evidence="1" id="KW-0472">Membrane</keyword>
<dbReference type="AlphaFoldDB" id="X1UJ92"/>
<accession>X1UJ92</accession>
<evidence type="ECO:0008006" key="3">
    <source>
        <dbReference type="Google" id="ProtNLM"/>
    </source>
</evidence>
<keyword evidence="1" id="KW-1133">Transmembrane helix</keyword>
<dbReference type="EMBL" id="BARW01028863">
    <property type="protein sequence ID" value="GAJ03662.1"/>
    <property type="molecule type" value="Genomic_DNA"/>
</dbReference>
<gene>
    <name evidence="2" type="ORF">S12H4_46513</name>
</gene>
<comment type="caution">
    <text evidence="2">The sequence shown here is derived from an EMBL/GenBank/DDBJ whole genome shotgun (WGS) entry which is preliminary data.</text>
</comment>
<reference evidence="2" key="1">
    <citation type="journal article" date="2014" name="Front. Microbiol.">
        <title>High frequency of phylogenetically diverse reductive dehalogenase-homologous genes in deep subseafloor sedimentary metagenomes.</title>
        <authorList>
            <person name="Kawai M."/>
            <person name="Futagami T."/>
            <person name="Toyoda A."/>
            <person name="Takaki Y."/>
            <person name="Nishi S."/>
            <person name="Hori S."/>
            <person name="Arai W."/>
            <person name="Tsubouchi T."/>
            <person name="Morono Y."/>
            <person name="Uchiyama I."/>
            <person name="Ito T."/>
            <person name="Fujiyama A."/>
            <person name="Inagaki F."/>
            <person name="Takami H."/>
        </authorList>
    </citation>
    <scope>NUCLEOTIDE SEQUENCE</scope>
    <source>
        <strain evidence="2">Expedition CK06-06</strain>
    </source>
</reference>
<evidence type="ECO:0000313" key="2">
    <source>
        <dbReference type="EMBL" id="GAJ03662.1"/>
    </source>
</evidence>
<sequence length="132" mass="15053">MNFKKSLIDTLPKEDGQIALILAFAFLALLGAIGGSFLYRMRLEQRAASNYQDSVKAYYLAEAGIERATAELRNDNNEYDDLYESWALGFEEAWDEGKYSVYYEEKEESKERLGIFDEAAKININAEGRIQA</sequence>
<keyword evidence="1" id="KW-0812">Transmembrane</keyword>
<protein>
    <recommendedName>
        <fullName evidence="3">Type 4 fimbrial biogenesis protein PilX N-terminal domain-containing protein</fullName>
    </recommendedName>
</protein>
<evidence type="ECO:0000256" key="1">
    <source>
        <dbReference type="SAM" id="Phobius"/>
    </source>
</evidence>
<feature type="transmembrane region" description="Helical" evidence="1">
    <location>
        <begin position="20"/>
        <end position="39"/>
    </location>
</feature>
<name>X1UJ92_9ZZZZ</name>